<comment type="caution">
    <text evidence="2">The sequence shown here is derived from an EMBL/GenBank/DDBJ whole genome shotgun (WGS) entry which is preliminary data.</text>
</comment>
<dbReference type="RefSeq" id="WP_160986345.1">
    <property type="nucleotide sequence ID" value="NZ_WVTD01000009.1"/>
</dbReference>
<feature type="domain" description="Nucleotide-diphospho-sugar transferase" evidence="1">
    <location>
        <begin position="27"/>
        <end position="172"/>
    </location>
</feature>
<accession>A0A7X4GHF5</accession>
<dbReference type="PANTHER" id="PTHR47032:SF1">
    <property type="entry name" value="UDP-D-XYLOSE:L-FUCOSE ALPHA-1,3-D-XYLOSYLTRANSFERASE-RELATED"/>
    <property type="match status" value="1"/>
</dbReference>
<organism evidence="2 3">
    <name type="scientific">Novosphingobium silvae</name>
    <dbReference type="NCBI Taxonomy" id="2692619"/>
    <lineage>
        <taxon>Bacteria</taxon>
        <taxon>Pseudomonadati</taxon>
        <taxon>Pseudomonadota</taxon>
        <taxon>Alphaproteobacteria</taxon>
        <taxon>Sphingomonadales</taxon>
        <taxon>Sphingomonadaceae</taxon>
        <taxon>Novosphingobium</taxon>
    </lineage>
</organism>
<evidence type="ECO:0000259" key="1">
    <source>
        <dbReference type="Pfam" id="PF03407"/>
    </source>
</evidence>
<gene>
    <name evidence="2" type="ORF">GR702_13175</name>
</gene>
<reference evidence="2 3" key="1">
    <citation type="submission" date="2019-12" db="EMBL/GenBank/DDBJ databases">
        <authorList>
            <person name="Feng G."/>
            <person name="Zhu H."/>
        </authorList>
    </citation>
    <scope>NUCLEOTIDE SEQUENCE [LARGE SCALE GENOMIC DNA]</scope>
    <source>
        <strain evidence="2 3">FGD1</strain>
    </source>
</reference>
<dbReference type="EMBL" id="WVTD01000009">
    <property type="protein sequence ID" value="MYL98715.1"/>
    <property type="molecule type" value="Genomic_DNA"/>
</dbReference>
<dbReference type="Proteomes" id="UP000465810">
    <property type="component" value="Unassembled WGS sequence"/>
</dbReference>
<dbReference type="Pfam" id="PF03407">
    <property type="entry name" value="Nucleotid_trans"/>
    <property type="match status" value="1"/>
</dbReference>
<dbReference type="AlphaFoldDB" id="A0A7X4GHF5"/>
<dbReference type="InterPro" id="IPR052636">
    <property type="entry name" value="UDP-D-xylose:L-fucose_XylT"/>
</dbReference>
<dbReference type="GO" id="GO:0016757">
    <property type="term" value="F:glycosyltransferase activity"/>
    <property type="evidence" value="ECO:0007669"/>
    <property type="project" value="TreeGrafter"/>
</dbReference>
<evidence type="ECO:0000313" key="3">
    <source>
        <dbReference type="Proteomes" id="UP000465810"/>
    </source>
</evidence>
<sequence length="392" mass="43936">MITPLTTISASYLDLLAVWRRQIQSVVDDRAQVVCMDEGSFHELKDEPDIDASLAATSLLNASNRRAFWIRRLSVLRSAFDLQGSVLHSDSDAFWLKNPLHLTSRADLVISIEHGLPKHITKRRGFVVCCGFFSLQKNNATTAFVDAWQAACSRTADDQISINTLIDKSITNWGSTEVEGQTCHTAVADFGKGPFRILALSNNLITREHAFDVPSSSYVAHPFLERRFHSAFVALYSKLVVDGTLRDFKVTENFAGMKRRDWATYCCYQQLGSQIPRECLAHAGYLATLAQDFEAAAGYFAQLQHLEGDALVDLYDLQIRRGQEKDALNTLGEIARSSKLSDTQLNKIIRHMARKPHPTGSALVAIALRRYSRPTRLYEGVRRLYLQARGAL</sequence>
<proteinExistence type="predicted"/>
<dbReference type="InterPro" id="IPR005069">
    <property type="entry name" value="Nucl-diP-sugar_transferase"/>
</dbReference>
<dbReference type="PANTHER" id="PTHR47032">
    <property type="entry name" value="UDP-D-XYLOSE:L-FUCOSE ALPHA-1,3-D-XYLOSYLTRANSFERASE-RELATED"/>
    <property type="match status" value="1"/>
</dbReference>
<evidence type="ECO:0000313" key="2">
    <source>
        <dbReference type="EMBL" id="MYL98715.1"/>
    </source>
</evidence>
<protein>
    <recommendedName>
        <fullName evidence="1">Nucleotide-diphospho-sugar transferase domain-containing protein</fullName>
    </recommendedName>
</protein>
<keyword evidence="3" id="KW-1185">Reference proteome</keyword>
<name>A0A7X4GHF5_9SPHN</name>